<reference evidence="2 3" key="1">
    <citation type="journal article" date="2019" name="PLoS Biol.">
        <title>Sex chromosomes control vertical transmission of feminizing Wolbachia symbionts in an isopod.</title>
        <authorList>
            <person name="Becking T."/>
            <person name="Chebbi M.A."/>
            <person name="Giraud I."/>
            <person name="Moumen B."/>
            <person name="Laverre T."/>
            <person name="Caubet Y."/>
            <person name="Peccoud J."/>
            <person name="Gilbert C."/>
            <person name="Cordaux R."/>
        </authorList>
    </citation>
    <scope>NUCLEOTIDE SEQUENCE [LARGE SCALE GENOMIC DNA]</scope>
    <source>
        <strain evidence="2">ANa2</strain>
        <tissue evidence="2">Whole body excluding digestive tract and cuticle</tissue>
    </source>
</reference>
<comment type="caution">
    <text evidence="2">The sequence shown here is derived from an EMBL/GenBank/DDBJ whole genome shotgun (WGS) entry which is preliminary data.</text>
</comment>
<evidence type="ECO:0000313" key="2">
    <source>
        <dbReference type="EMBL" id="KAB7498595.1"/>
    </source>
</evidence>
<accession>A0A5N5SXE4</accession>
<name>A0A5N5SXE4_9CRUS</name>
<evidence type="ECO:0000256" key="1">
    <source>
        <dbReference type="SAM" id="MobiDB-lite"/>
    </source>
</evidence>
<sequence length="249" mass="28491">MMNTGFPNSSSQKDGTMISPNMPTFKSRITTTFPIEKDLLVHSSMDEKENREQYNNGQFVIRNSSPVILSRNASNEVIKSDENVIDFQYNDSESVKPTSVWNPMIDDFVQEVFYSDDDASSSSLNCEPECELLTPFHLPNGHIIHIIFINSIHYVPFPELPLILDPSSISKLETSLCQEEERNSFTLMPYVFSPKKSITKMISLLSLDYLIHFMNLDVENSSMEFVDLIRVHLNIRNQSHKPVSYLEGL</sequence>
<protein>
    <submittedName>
        <fullName evidence="2">Uncharacterized protein</fullName>
    </submittedName>
</protein>
<proteinExistence type="predicted"/>
<dbReference type="EMBL" id="SEYY01019143">
    <property type="protein sequence ID" value="KAB7498595.1"/>
    <property type="molecule type" value="Genomic_DNA"/>
</dbReference>
<gene>
    <name evidence="2" type="ORF">Anas_01616</name>
</gene>
<organism evidence="2 3">
    <name type="scientific">Armadillidium nasatum</name>
    <dbReference type="NCBI Taxonomy" id="96803"/>
    <lineage>
        <taxon>Eukaryota</taxon>
        <taxon>Metazoa</taxon>
        <taxon>Ecdysozoa</taxon>
        <taxon>Arthropoda</taxon>
        <taxon>Crustacea</taxon>
        <taxon>Multicrustacea</taxon>
        <taxon>Malacostraca</taxon>
        <taxon>Eumalacostraca</taxon>
        <taxon>Peracarida</taxon>
        <taxon>Isopoda</taxon>
        <taxon>Oniscidea</taxon>
        <taxon>Crinocheta</taxon>
        <taxon>Armadillidiidae</taxon>
        <taxon>Armadillidium</taxon>
    </lineage>
</organism>
<evidence type="ECO:0000313" key="3">
    <source>
        <dbReference type="Proteomes" id="UP000326759"/>
    </source>
</evidence>
<dbReference type="Proteomes" id="UP000326759">
    <property type="component" value="Unassembled WGS sequence"/>
</dbReference>
<feature type="non-terminal residue" evidence="2">
    <location>
        <position position="249"/>
    </location>
</feature>
<dbReference type="AlphaFoldDB" id="A0A5N5SXE4"/>
<keyword evidence="3" id="KW-1185">Reference proteome</keyword>
<feature type="region of interest" description="Disordered" evidence="1">
    <location>
        <begin position="1"/>
        <end position="21"/>
    </location>
</feature>